<dbReference type="RefSeq" id="WP_173807117.1">
    <property type="nucleotide sequence ID" value="NZ_JABSNM010000023.1"/>
</dbReference>
<gene>
    <name evidence="2" type="ORF">HNQ01_003861</name>
</gene>
<feature type="domain" description="YdhG-like" evidence="1">
    <location>
        <begin position="24"/>
        <end position="114"/>
    </location>
</feature>
<organism evidence="2 3">
    <name type="scientific">Sphaerotilus uruguayifluvii</name>
    <dbReference type="NCBI Taxonomy" id="2735897"/>
    <lineage>
        <taxon>Bacteria</taxon>
        <taxon>Pseudomonadati</taxon>
        <taxon>Pseudomonadota</taxon>
        <taxon>Betaproteobacteria</taxon>
        <taxon>Burkholderiales</taxon>
        <taxon>Sphaerotilaceae</taxon>
        <taxon>Sphaerotilus</taxon>
    </lineage>
</organism>
<proteinExistence type="predicted"/>
<sequence length="130" mass="14204">MRHLVRPAALVANFFDMLQPSQVATAQAIQQAVLAAEPEISQTVRWGNLMFLHRGIGVLSLVLHKGQAHLQVLNGAGLGTRFPQLDGVGRGMRILKFRYNHPVDAGLIREVVLASLTLAHAQDLRRGQVA</sequence>
<dbReference type="SUPFAM" id="SSF159888">
    <property type="entry name" value="YdhG-like"/>
    <property type="match status" value="1"/>
</dbReference>
<evidence type="ECO:0000313" key="3">
    <source>
        <dbReference type="Proteomes" id="UP001516061"/>
    </source>
</evidence>
<dbReference type="Gene3D" id="3.90.1150.200">
    <property type="match status" value="1"/>
</dbReference>
<comment type="caution">
    <text evidence="2">The sequence shown here is derived from an EMBL/GenBank/DDBJ whole genome shotgun (WGS) entry which is preliminary data.</text>
</comment>
<accession>A0ABX2G6Y1</accession>
<keyword evidence="3" id="KW-1185">Reference proteome</keyword>
<dbReference type="Pfam" id="PF08818">
    <property type="entry name" value="DUF1801"/>
    <property type="match status" value="1"/>
</dbReference>
<evidence type="ECO:0000259" key="1">
    <source>
        <dbReference type="Pfam" id="PF08818"/>
    </source>
</evidence>
<dbReference type="EMBL" id="JABSNM010000023">
    <property type="protein sequence ID" value="NRT58095.1"/>
    <property type="molecule type" value="Genomic_DNA"/>
</dbReference>
<dbReference type="InterPro" id="IPR014922">
    <property type="entry name" value="YdhG-like"/>
</dbReference>
<evidence type="ECO:0000313" key="2">
    <source>
        <dbReference type="EMBL" id="NRT58095.1"/>
    </source>
</evidence>
<name>A0ABX2G6Y1_9BURK</name>
<reference evidence="2 3" key="1">
    <citation type="submission" date="2020-05" db="EMBL/GenBank/DDBJ databases">
        <title>Genomic Encyclopedia of Type Strains, Phase IV (KMG-V): Genome sequencing to study the core and pangenomes of soil and plant-associated prokaryotes.</title>
        <authorList>
            <person name="Whitman W."/>
        </authorList>
    </citation>
    <scope>NUCLEOTIDE SEQUENCE [LARGE SCALE GENOMIC DNA]</scope>
    <source>
        <strain evidence="2 3">C29</strain>
    </source>
</reference>
<dbReference type="Proteomes" id="UP001516061">
    <property type="component" value="Unassembled WGS sequence"/>
</dbReference>
<protein>
    <submittedName>
        <fullName evidence="2">Uncharacterized protein YdhG (YjbR/CyaY superfamily)</fullName>
    </submittedName>
</protein>